<dbReference type="CDD" id="cd01989">
    <property type="entry name" value="USP_STK_Ubox_N"/>
    <property type="match status" value="1"/>
</dbReference>
<comment type="catalytic activity">
    <reaction evidence="1">
        <text>S-ubiquitinyl-[E2 ubiquitin-conjugating enzyme]-L-cysteine + [acceptor protein]-L-lysine = [E2 ubiquitin-conjugating enzyme]-L-cysteine + N(6)-ubiquitinyl-[acceptor protein]-L-lysine.</text>
        <dbReference type="EC" id="2.3.2.27"/>
    </reaction>
</comment>
<name>A0A5P1EDP0_ASPOF</name>
<organism evidence="14 15">
    <name type="scientific">Asparagus officinalis</name>
    <name type="common">Garden asparagus</name>
    <dbReference type="NCBI Taxonomy" id="4686"/>
    <lineage>
        <taxon>Eukaryota</taxon>
        <taxon>Viridiplantae</taxon>
        <taxon>Streptophyta</taxon>
        <taxon>Embryophyta</taxon>
        <taxon>Tracheophyta</taxon>
        <taxon>Spermatophyta</taxon>
        <taxon>Magnoliopsida</taxon>
        <taxon>Liliopsida</taxon>
        <taxon>Asparagales</taxon>
        <taxon>Asparagaceae</taxon>
        <taxon>Asparagoideae</taxon>
        <taxon>Asparagus</taxon>
    </lineage>
</organism>
<feature type="coiled-coil region" evidence="10">
    <location>
        <begin position="411"/>
        <end position="501"/>
    </location>
</feature>
<dbReference type="Pfam" id="PF00069">
    <property type="entry name" value="Pkinase"/>
    <property type="match status" value="1"/>
</dbReference>
<evidence type="ECO:0000256" key="6">
    <source>
        <dbReference type="ARBA" id="ARBA00022777"/>
    </source>
</evidence>
<dbReference type="SUPFAM" id="SSF52402">
    <property type="entry name" value="Adenine nucleotide alpha hydrolases-like"/>
    <property type="match status" value="1"/>
</dbReference>
<evidence type="ECO:0000256" key="1">
    <source>
        <dbReference type="ARBA" id="ARBA00000900"/>
    </source>
</evidence>
<dbReference type="SMART" id="SM00220">
    <property type="entry name" value="S_TKc"/>
    <property type="match status" value="1"/>
</dbReference>
<protein>
    <recommendedName>
        <fullName evidence="3">RING-type E3 ubiquitin transferase</fullName>
        <ecNumber evidence="3">2.3.2.27</ecNumber>
    </recommendedName>
</protein>
<dbReference type="InterPro" id="IPR013083">
    <property type="entry name" value="Znf_RING/FYVE/PHD"/>
</dbReference>
<dbReference type="Gramene" id="ONK63998">
    <property type="protein sequence ID" value="ONK63998"/>
    <property type="gene ID" value="A4U43_C07F21060"/>
</dbReference>
<keyword evidence="5 9" id="KW-0547">Nucleotide-binding</keyword>
<accession>A0A5P1EDP0</accession>
<feature type="compositionally biased region" description="Basic and acidic residues" evidence="11">
    <location>
        <begin position="260"/>
        <end position="276"/>
    </location>
</feature>
<keyword evidence="6" id="KW-0418">Kinase</keyword>
<feature type="domain" description="Protein kinase" evidence="12">
    <location>
        <begin position="526"/>
        <end position="792"/>
    </location>
</feature>
<dbReference type="EMBL" id="CM007387">
    <property type="protein sequence ID" value="ONK63998.1"/>
    <property type="molecule type" value="Genomic_DNA"/>
</dbReference>
<dbReference type="EC" id="2.3.2.27" evidence="3"/>
<dbReference type="Pfam" id="PF04564">
    <property type="entry name" value="U-box"/>
    <property type="match status" value="1"/>
</dbReference>
<feature type="compositionally biased region" description="Low complexity" evidence="11">
    <location>
        <begin position="304"/>
        <end position="318"/>
    </location>
</feature>
<keyword evidence="4" id="KW-0808">Transferase</keyword>
<dbReference type="InterPro" id="IPR011009">
    <property type="entry name" value="Kinase-like_dom_sf"/>
</dbReference>
<dbReference type="PANTHER" id="PTHR45647:SF100">
    <property type="entry name" value="U-BOX DOMAIN-CONTAINING PROTEIN 33"/>
    <property type="match status" value="1"/>
</dbReference>
<evidence type="ECO:0000313" key="15">
    <source>
        <dbReference type="Proteomes" id="UP000243459"/>
    </source>
</evidence>
<evidence type="ECO:0000259" key="13">
    <source>
        <dbReference type="PROSITE" id="PS51698"/>
    </source>
</evidence>
<dbReference type="GO" id="GO:0016567">
    <property type="term" value="P:protein ubiquitination"/>
    <property type="evidence" value="ECO:0007669"/>
    <property type="project" value="UniProtKB-UniPathway"/>
</dbReference>
<dbReference type="InterPro" id="IPR017441">
    <property type="entry name" value="Protein_kinase_ATP_BS"/>
</dbReference>
<dbReference type="GO" id="GO:0061630">
    <property type="term" value="F:ubiquitin protein ligase activity"/>
    <property type="evidence" value="ECO:0007669"/>
    <property type="project" value="UniProtKB-EC"/>
</dbReference>
<keyword evidence="15" id="KW-1185">Reference proteome</keyword>
<dbReference type="UniPathway" id="UPA00143"/>
<evidence type="ECO:0000259" key="12">
    <source>
        <dbReference type="PROSITE" id="PS50011"/>
    </source>
</evidence>
<dbReference type="GO" id="GO:0005524">
    <property type="term" value="F:ATP binding"/>
    <property type="evidence" value="ECO:0007669"/>
    <property type="project" value="UniProtKB-UniRule"/>
</dbReference>
<evidence type="ECO:0000256" key="3">
    <source>
        <dbReference type="ARBA" id="ARBA00012483"/>
    </source>
</evidence>
<comment type="pathway">
    <text evidence="2">Protein modification; protein ubiquitination.</text>
</comment>
<evidence type="ECO:0000256" key="8">
    <source>
        <dbReference type="ARBA" id="ARBA00022840"/>
    </source>
</evidence>
<feature type="compositionally biased region" description="Low complexity" evidence="11">
    <location>
        <begin position="24"/>
        <end position="36"/>
    </location>
</feature>
<proteinExistence type="predicted"/>
<dbReference type="SUPFAM" id="SSF56112">
    <property type="entry name" value="Protein kinase-like (PK-like)"/>
    <property type="match status" value="1"/>
</dbReference>
<dbReference type="Gene3D" id="3.30.200.20">
    <property type="entry name" value="Phosphorylase Kinase, domain 1"/>
    <property type="match status" value="1"/>
</dbReference>
<gene>
    <name evidence="14" type="ORF">A4U43_C07F21060</name>
</gene>
<dbReference type="CDD" id="cd16655">
    <property type="entry name" value="RING-Ubox_WDSUB1-like"/>
    <property type="match status" value="1"/>
</dbReference>
<dbReference type="InterPro" id="IPR003613">
    <property type="entry name" value="Ubox_domain"/>
</dbReference>
<keyword evidence="10" id="KW-0175">Coiled coil</keyword>
<dbReference type="PROSITE" id="PS51698">
    <property type="entry name" value="U_BOX"/>
    <property type="match status" value="1"/>
</dbReference>
<dbReference type="Proteomes" id="UP000243459">
    <property type="component" value="Chromosome 7"/>
</dbReference>
<feature type="coiled-coil region" evidence="10">
    <location>
        <begin position="359"/>
        <end position="386"/>
    </location>
</feature>
<evidence type="ECO:0000256" key="10">
    <source>
        <dbReference type="SAM" id="Coils"/>
    </source>
</evidence>
<evidence type="ECO:0000256" key="9">
    <source>
        <dbReference type="PROSITE-ProRule" id="PRU10141"/>
    </source>
</evidence>
<dbReference type="Gene3D" id="3.30.40.10">
    <property type="entry name" value="Zinc/RING finger domain, C3HC4 (zinc finger)"/>
    <property type="match status" value="1"/>
</dbReference>
<feature type="region of interest" description="Disordered" evidence="11">
    <location>
        <begin position="232"/>
        <end position="342"/>
    </location>
</feature>
<dbReference type="InterPro" id="IPR008271">
    <property type="entry name" value="Ser/Thr_kinase_AS"/>
</dbReference>
<dbReference type="SUPFAM" id="SSF57850">
    <property type="entry name" value="RING/U-box"/>
    <property type="match status" value="1"/>
</dbReference>
<dbReference type="InterPro" id="IPR000719">
    <property type="entry name" value="Prot_kinase_dom"/>
</dbReference>
<dbReference type="PANTHER" id="PTHR45647">
    <property type="entry name" value="OS02G0152300 PROTEIN"/>
    <property type="match status" value="1"/>
</dbReference>
<dbReference type="PROSITE" id="PS00107">
    <property type="entry name" value="PROTEIN_KINASE_ATP"/>
    <property type="match status" value="1"/>
</dbReference>
<feature type="binding site" evidence="9">
    <location>
        <position position="553"/>
    </location>
    <ligand>
        <name>ATP</name>
        <dbReference type="ChEBI" id="CHEBI:30616"/>
    </ligand>
</feature>
<keyword evidence="8 9" id="KW-0067">ATP-binding</keyword>
<evidence type="ECO:0000256" key="2">
    <source>
        <dbReference type="ARBA" id="ARBA00004906"/>
    </source>
</evidence>
<evidence type="ECO:0000256" key="11">
    <source>
        <dbReference type="SAM" id="MobiDB-lite"/>
    </source>
</evidence>
<evidence type="ECO:0000313" key="14">
    <source>
        <dbReference type="EMBL" id="ONK63998.1"/>
    </source>
</evidence>
<dbReference type="PROSITE" id="PS50011">
    <property type="entry name" value="PROTEIN_KINASE_DOM"/>
    <property type="match status" value="1"/>
</dbReference>
<dbReference type="AlphaFoldDB" id="A0A5P1EDP0"/>
<reference evidence="15" key="1">
    <citation type="journal article" date="2017" name="Nat. Commun.">
        <title>The asparagus genome sheds light on the origin and evolution of a young Y chromosome.</title>
        <authorList>
            <person name="Harkess A."/>
            <person name="Zhou J."/>
            <person name="Xu C."/>
            <person name="Bowers J.E."/>
            <person name="Van der Hulst R."/>
            <person name="Ayyampalayam S."/>
            <person name="Mercati F."/>
            <person name="Riccardi P."/>
            <person name="McKain M.R."/>
            <person name="Kakrana A."/>
            <person name="Tang H."/>
            <person name="Ray J."/>
            <person name="Groenendijk J."/>
            <person name="Arikit S."/>
            <person name="Mathioni S.M."/>
            <person name="Nakano M."/>
            <person name="Shan H."/>
            <person name="Telgmann-Rauber A."/>
            <person name="Kanno A."/>
            <person name="Yue Z."/>
            <person name="Chen H."/>
            <person name="Li W."/>
            <person name="Chen Y."/>
            <person name="Xu X."/>
            <person name="Zhang Y."/>
            <person name="Luo S."/>
            <person name="Chen H."/>
            <person name="Gao J."/>
            <person name="Mao Z."/>
            <person name="Pires J.C."/>
            <person name="Luo M."/>
            <person name="Kudrna D."/>
            <person name="Wing R.A."/>
            <person name="Meyers B.C."/>
            <person name="Yi K."/>
            <person name="Kong H."/>
            <person name="Lavrijsen P."/>
            <person name="Sunseri F."/>
            <person name="Falavigna A."/>
            <person name="Ye Y."/>
            <person name="Leebens-Mack J.H."/>
            <person name="Chen G."/>
        </authorList>
    </citation>
    <scope>NUCLEOTIDE SEQUENCE [LARGE SCALE GENOMIC DNA]</scope>
    <source>
        <strain evidence="15">cv. DH0086</strain>
    </source>
</reference>
<dbReference type="SMART" id="SM00504">
    <property type="entry name" value="Ubox"/>
    <property type="match status" value="1"/>
</dbReference>
<feature type="compositionally biased region" description="Polar residues" evidence="11">
    <location>
        <begin position="232"/>
        <end position="259"/>
    </location>
</feature>
<dbReference type="OMA" id="QKASHFA"/>
<dbReference type="Gene3D" id="1.10.510.10">
    <property type="entry name" value="Transferase(Phosphotransferase) domain 1"/>
    <property type="match status" value="1"/>
</dbReference>
<dbReference type="PROSITE" id="PS00108">
    <property type="entry name" value="PROTEIN_KINASE_ST"/>
    <property type="match status" value="1"/>
</dbReference>
<dbReference type="GO" id="GO:0004672">
    <property type="term" value="F:protein kinase activity"/>
    <property type="evidence" value="ECO:0007669"/>
    <property type="project" value="InterPro"/>
</dbReference>
<evidence type="ECO:0000256" key="5">
    <source>
        <dbReference type="ARBA" id="ARBA00022741"/>
    </source>
</evidence>
<evidence type="ECO:0000256" key="7">
    <source>
        <dbReference type="ARBA" id="ARBA00022786"/>
    </source>
</evidence>
<dbReference type="InterPro" id="IPR014729">
    <property type="entry name" value="Rossmann-like_a/b/a_fold"/>
</dbReference>
<dbReference type="FunFam" id="3.30.200.20:FF:000162">
    <property type="entry name" value="Adenine nucleotide alpha hydrolase-like domain kinase"/>
    <property type="match status" value="1"/>
</dbReference>
<dbReference type="Gene3D" id="3.40.50.620">
    <property type="entry name" value="HUPs"/>
    <property type="match status" value="1"/>
</dbReference>
<keyword evidence="7" id="KW-0833">Ubl conjugation pathway</keyword>
<feature type="domain" description="U-box" evidence="13">
    <location>
        <begin position="806"/>
        <end position="878"/>
    </location>
</feature>
<dbReference type="InterPro" id="IPR051348">
    <property type="entry name" value="U-box_ubiquitin_ligases"/>
</dbReference>
<evidence type="ECO:0000256" key="4">
    <source>
        <dbReference type="ARBA" id="ARBA00022679"/>
    </source>
</evidence>
<sequence>MALASSLAPIHNQRQPAQMHGLPRSSSTSSNRSSRNLAEIEEEEPEAEAESFYVAVGKEYRESKETLIWALRNVSKDRRLVLVHVHRPAQLIPMMGAKFHVNQLKEEQVRGFRLLEMHKLNNTLDEYLALCSLAKVKAEKLVIEMDDIGKGIVELIAQHGIKKLIMGAAADRQYSKKLKGPKSKTAISVERNADQSCKIWFVCKGNLICTRDAVLDGSEVGRSHGAILQDSSQSYQLRSKSAPAHQTETTNWLASPTQRSRSEDYDSRGGKLKPADTSRSVSFSMREGGVVDPSEGISRGSPASDHSLSSVGSSIGSLPTFKDQENEEALPSVQEPDEELRLSSPSLELEGDAVDDEVYEKLQYALKEAEDAKREAYEESQRRRKAEVYAIEAAQKVKASENVYVKELKQRKGIEVTLARERLELEKLKAQHDEVLEEVQKANGKKAQMQLQITESEQIIKDLQEKLSVARCLIKSLHKEYEGSQQEQEDAIREVKEQEEASTGTQRVMNFSEFTYSEIERATNNFDDSMKIGEGGYGSVYKGYLRHTIVAIKILNSQSMQGQAEFYQEVEILGKVRHPHVVTLIGTCPEAWALIYEYLPKGNLSDRLACKDNTPPLPWHVRTNILAEICSALIFLHSYKPHVVVHGDLKPANILLGSNFTSKLGDFGICRFLAESNTTSTFYKHTQPKGTLIYMDPEFLSSGELTPRSDVYSFGLIMLRVLTGKPALGIIKEVKDAVGGDRLHEILDVSAGDWPLVQAKQLANLGLRCCEIKRKKRPDLKGDAWSVLEPMVKATSSMGSPSSNNCIPSYFMCPIFQEIMKNPQIAADGFTYEAEAIKGWLESGHDTSPMTNLKLTHRDLIPNRALLSAIQEWLQKQN</sequence>
<feature type="region of interest" description="Disordered" evidence="11">
    <location>
        <begin position="1"/>
        <end position="44"/>
    </location>
</feature>